<dbReference type="SUPFAM" id="SSF46689">
    <property type="entry name" value="Homeodomain-like"/>
    <property type="match status" value="1"/>
</dbReference>
<dbReference type="Pfam" id="PF00440">
    <property type="entry name" value="TetR_N"/>
    <property type="match status" value="1"/>
</dbReference>
<evidence type="ECO:0000259" key="3">
    <source>
        <dbReference type="PROSITE" id="PS50977"/>
    </source>
</evidence>
<dbReference type="AlphaFoldDB" id="A0A9D1VZI1"/>
<evidence type="ECO:0000313" key="4">
    <source>
        <dbReference type="EMBL" id="HIX49408.1"/>
    </source>
</evidence>
<dbReference type="GO" id="GO:0003677">
    <property type="term" value="F:DNA binding"/>
    <property type="evidence" value="ECO:0007669"/>
    <property type="project" value="UniProtKB-UniRule"/>
</dbReference>
<organism evidence="4 5">
    <name type="scientific">Candidatus Mediterraneibacter caccavium</name>
    <dbReference type="NCBI Taxonomy" id="2838661"/>
    <lineage>
        <taxon>Bacteria</taxon>
        <taxon>Bacillati</taxon>
        <taxon>Bacillota</taxon>
        <taxon>Clostridia</taxon>
        <taxon>Lachnospirales</taxon>
        <taxon>Lachnospiraceae</taxon>
        <taxon>Mediterraneibacter</taxon>
    </lineage>
</organism>
<dbReference type="Proteomes" id="UP000824243">
    <property type="component" value="Unassembled WGS sequence"/>
</dbReference>
<dbReference type="EMBL" id="DXFA01000175">
    <property type="protein sequence ID" value="HIX49408.1"/>
    <property type="molecule type" value="Genomic_DNA"/>
</dbReference>
<sequence length="195" mass="23318">MPARKKIHKEDILEAAVRVVREQGASALSVRNIAKELHVSTQPLYSEFENFDSLKEELLLFARQKYIQIHPHRYKDFGLALLHFAKDEKELFKFIFIRSRDKEEQIEDVNYDLTIKLLSENLEMDTGSAKELHKKMQYYTYSMAVMIATGYRNISEDEMDRELTDIFKIMLRHYKQIDNEEECDHWLERVRDLPE</sequence>
<feature type="domain" description="HTH tetR-type" evidence="3">
    <location>
        <begin position="6"/>
        <end position="66"/>
    </location>
</feature>
<reference evidence="4" key="1">
    <citation type="journal article" date="2021" name="PeerJ">
        <title>Extensive microbial diversity within the chicken gut microbiome revealed by metagenomics and culture.</title>
        <authorList>
            <person name="Gilroy R."/>
            <person name="Ravi A."/>
            <person name="Getino M."/>
            <person name="Pursley I."/>
            <person name="Horton D.L."/>
            <person name="Alikhan N.F."/>
            <person name="Baker D."/>
            <person name="Gharbi K."/>
            <person name="Hall N."/>
            <person name="Watson M."/>
            <person name="Adriaenssens E.M."/>
            <person name="Foster-Nyarko E."/>
            <person name="Jarju S."/>
            <person name="Secka A."/>
            <person name="Antonio M."/>
            <person name="Oren A."/>
            <person name="Chaudhuri R.R."/>
            <person name="La Ragione R."/>
            <person name="Hildebrand F."/>
            <person name="Pallen M.J."/>
        </authorList>
    </citation>
    <scope>NUCLEOTIDE SEQUENCE</scope>
    <source>
        <strain evidence="4">ChiSjej5B23-15282</strain>
    </source>
</reference>
<name>A0A9D1VZI1_9FIRM</name>
<evidence type="ECO:0000313" key="5">
    <source>
        <dbReference type="Proteomes" id="UP000824243"/>
    </source>
</evidence>
<dbReference type="Gene3D" id="1.10.357.10">
    <property type="entry name" value="Tetracycline Repressor, domain 2"/>
    <property type="match status" value="1"/>
</dbReference>
<proteinExistence type="predicted"/>
<reference evidence="4" key="2">
    <citation type="submission" date="2021-04" db="EMBL/GenBank/DDBJ databases">
        <authorList>
            <person name="Gilroy R."/>
        </authorList>
    </citation>
    <scope>NUCLEOTIDE SEQUENCE</scope>
    <source>
        <strain evidence="4">ChiSjej5B23-15282</strain>
    </source>
</reference>
<dbReference type="InterPro" id="IPR009057">
    <property type="entry name" value="Homeodomain-like_sf"/>
</dbReference>
<comment type="caution">
    <text evidence="4">The sequence shown here is derived from an EMBL/GenBank/DDBJ whole genome shotgun (WGS) entry which is preliminary data.</text>
</comment>
<feature type="DNA-binding region" description="H-T-H motif" evidence="2">
    <location>
        <begin position="29"/>
        <end position="48"/>
    </location>
</feature>
<evidence type="ECO:0000256" key="1">
    <source>
        <dbReference type="ARBA" id="ARBA00023125"/>
    </source>
</evidence>
<evidence type="ECO:0000256" key="2">
    <source>
        <dbReference type="PROSITE-ProRule" id="PRU00335"/>
    </source>
</evidence>
<gene>
    <name evidence="4" type="ORF">H9981_10450</name>
</gene>
<protein>
    <submittedName>
        <fullName evidence="4">TetR/AcrR family transcriptional regulator</fullName>
    </submittedName>
</protein>
<keyword evidence="1 2" id="KW-0238">DNA-binding</keyword>
<dbReference type="PROSITE" id="PS50977">
    <property type="entry name" value="HTH_TETR_2"/>
    <property type="match status" value="1"/>
</dbReference>
<dbReference type="InterPro" id="IPR001647">
    <property type="entry name" value="HTH_TetR"/>
</dbReference>
<accession>A0A9D1VZI1</accession>